<feature type="transmembrane region" description="Helical" evidence="1">
    <location>
        <begin position="18"/>
        <end position="34"/>
    </location>
</feature>
<evidence type="ECO:0000256" key="1">
    <source>
        <dbReference type="SAM" id="Phobius"/>
    </source>
</evidence>
<proteinExistence type="predicted"/>
<protein>
    <submittedName>
        <fullName evidence="2">CLUMA_CG007523, isoform A</fullName>
    </submittedName>
</protein>
<gene>
    <name evidence="2" type="ORF">CLUMA_CG007523</name>
</gene>
<dbReference type="EMBL" id="CVRI01000038">
    <property type="protein sequence ID" value="CRK93997.1"/>
    <property type="molecule type" value="Genomic_DNA"/>
</dbReference>
<name>A0A1J1I138_9DIPT</name>
<dbReference type="Proteomes" id="UP000183832">
    <property type="component" value="Unassembled WGS sequence"/>
</dbReference>
<sequence length="145" mass="16912">MNSEREIDSYNYHKQSNFVLFISLTLLVIVFIDFEKTSNSLAHEYLVAFDNQTLCSQYVECMTNAGGKINKYLAALMIEYLKIHRQQSSETRDGLCLHCMCLDDFAMWRKKFLSDSKASLILFRDMGVRMKISMTNKSQNCQLMF</sequence>
<keyword evidence="3" id="KW-1185">Reference proteome</keyword>
<keyword evidence="1" id="KW-0472">Membrane</keyword>
<accession>A0A1J1I138</accession>
<organism evidence="2 3">
    <name type="scientific">Clunio marinus</name>
    <dbReference type="NCBI Taxonomy" id="568069"/>
    <lineage>
        <taxon>Eukaryota</taxon>
        <taxon>Metazoa</taxon>
        <taxon>Ecdysozoa</taxon>
        <taxon>Arthropoda</taxon>
        <taxon>Hexapoda</taxon>
        <taxon>Insecta</taxon>
        <taxon>Pterygota</taxon>
        <taxon>Neoptera</taxon>
        <taxon>Endopterygota</taxon>
        <taxon>Diptera</taxon>
        <taxon>Nematocera</taxon>
        <taxon>Chironomoidea</taxon>
        <taxon>Chironomidae</taxon>
        <taxon>Clunio</taxon>
    </lineage>
</organism>
<evidence type="ECO:0000313" key="2">
    <source>
        <dbReference type="EMBL" id="CRK93997.1"/>
    </source>
</evidence>
<reference evidence="2 3" key="1">
    <citation type="submission" date="2015-04" db="EMBL/GenBank/DDBJ databases">
        <authorList>
            <person name="Syromyatnikov M.Y."/>
            <person name="Popov V.N."/>
        </authorList>
    </citation>
    <scope>NUCLEOTIDE SEQUENCE [LARGE SCALE GENOMIC DNA]</scope>
</reference>
<evidence type="ECO:0000313" key="3">
    <source>
        <dbReference type="Proteomes" id="UP000183832"/>
    </source>
</evidence>
<keyword evidence="1" id="KW-0812">Transmembrane</keyword>
<keyword evidence="1" id="KW-1133">Transmembrane helix</keyword>
<dbReference type="AlphaFoldDB" id="A0A1J1I138"/>